<accession>A0AAV5RY50</accession>
<dbReference type="Proteomes" id="UP001377567">
    <property type="component" value="Unassembled WGS sequence"/>
</dbReference>
<protein>
    <submittedName>
        <fullName evidence="1">Spo73 protein</fullName>
    </submittedName>
</protein>
<reference evidence="1 2" key="1">
    <citation type="journal article" date="2023" name="Elife">
        <title>Identification of key yeast species and microbe-microbe interactions impacting larval growth of Drosophila in the wild.</title>
        <authorList>
            <person name="Mure A."/>
            <person name="Sugiura Y."/>
            <person name="Maeda R."/>
            <person name="Honda K."/>
            <person name="Sakurai N."/>
            <person name="Takahashi Y."/>
            <person name="Watada M."/>
            <person name="Katoh T."/>
            <person name="Gotoh A."/>
            <person name="Gotoh Y."/>
            <person name="Taniguchi I."/>
            <person name="Nakamura K."/>
            <person name="Hayashi T."/>
            <person name="Katayama T."/>
            <person name="Uemura T."/>
            <person name="Hattori Y."/>
        </authorList>
    </citation>
    <scope>NUCLEOTIDE SEQUENCE [LARGE SCALE GENOMIC DNA]</scope>
    <source>
        <strain evidence="1 2">KH-74</strain>
    </source>
</reference>
<comment type="caution">
    <text evidence="1">The sequence shown here is derived from an EMBL/GenBank/DDBJ whole genome shotgun (WGS) entry which is preliminary data.</text>
</comment>
<sequence>MNEPSILKDFKIDSNTEVVIENQRGITLFGFMWYSPHLLVPKVDPPQYQIVYFEENKEHNGDYSINISLSKLSNRILRSFEPFYPLDFVAPGVQLPETKWHILMSIEDTDDDGWNYSWAFGSRHWKYRNGLVRRRVWVRLPVD</sequence>
<evidence type="ECO:0000313" key="1">
    <source>
        <dbReference type="EMBL" id="GMM56282.1"/>
    </source>
</evidence>
<evidence type="ECO:0000313" key="2">
    <source>
        <dbReference type="Proteomes" id="UP001377567"/>
    </source>
</evidence>
<organism evidence="1 2">
    <name type="scientific">Maudiozyma humilis</name>
    <name type="common">Sour dough yeast</name>
    <name type="synonym">Kazachstania humilis</name>
    <dbReference type="NCBI Taxonomy" id="51915"/>
    <lineage>
        <taxon>Eukaryota</taxon>
        <taxon>Fungi</taxon>
        <taxon>Dikarya</taxon>
        <taxon>Ascomycota</taxon>
        <taxon>Saccharomycotina</taxon>
        <taxon>Saccharomycetes</taxon>
        <taxon>Saccharomycetales</taxon>
        <taxon>Saccharomycetaceae</taxon>
        <taxon>Maudiozyma</taxon>
    </lineage>
</organism>
<dbReference type="EMBL" id="BTGD01000008">
    <property type="protein sequence ID" value="GMM56282.1"/>
    <property type="molecule type" value="Genomic_DNA"/>
</dbReference>
<gene>
    <name evidence="1" type="ORF">DAKH74_028980</name>
</gene>
<name>A0AAV5RY50_MAUHU</name>
<keyword evidence="2" id="KW-1185">Reference proteome</keyword>
<proteinExistence type="predicted"/>
<dbReference type="AlphaFoldDB" id="A0AAV5RY50"/>